<dbReference type="STRING" id="1121429.SAMN02745133_02796"/>
<sequence>MNHFAFIIHPLDCSDVARKFNFTRYMPDALLEQALKLLPPIKISSITGIRSSVAETEGIFVSCLLTARQMMSLPQPFVLNKIIQAGRLAEKLGAKVVGLGAFTKVVGDAGITVAKHLKIPVTTGNSYTVAMALEGAKKAAHLMGHDLKKARVTVVGATGSIGSVCALSLARDAKNLTLVGRNEARLHLLADRIMYETGLAAEVTSNTKAALRKSDLVVTVTGAVDTIINPEDLKPGAVVCDVARPRDVSRQVVEERDDVLVIEGGIVEVPGDVNFNFNFGFPPKTAYACMAETMILALEGRLESYTLGRELTLKQVEEIDRLGKKHGFKLAGFRSFEKPISEQEINLIKQRAIIKVS</sequence>
<dbReference type="RefSeq" id="WP_073239990.1">
    <property type="nucleotide sequence ID" value="NZ_FQUY01000028.1"/>
</dbReference>
<accession>A0A1M5C4K5</accession>
<reference evidence="3" key="1">
    <citation type="submission" date="2016-11" db="EMBL/GenBank/DDBJ databases">
        <authorList>
            <person name="Varghese N."/>
            <person name="Submissions S."/>
        </authorList>
    </citation>
    <scope>NUCLEOTIDE SEQUENCE [LARGE SCALE GENOMIC DNA]</scope>
    <source>
        <strain evidence="3">DSM 12395</strain>
    </source>
</reference>
<gene>
    <name evidence="2" type="ORF">SAMN02745133_02796</name>
</gene>
<evidence type="ECO:0000259" key="1">
    <source>
        <dbReference type="Pfam" id="PF01488"/>
    </source>
</evidence>
<dbReference type="Proteomes" id="UP000184148">
    <property type="component" value="Unassembled WGS sequence"/>
</dbReference>
<dbReference type="SUPFAM" id="SSF51735">
    <property type="entry name" value="NAD(P)-binding Rossmann-fold domains"/>
    <property type="match status" value="1"/>
</dbReference>
<dbReference type="AlphaFoldDB" id="A0A1M5C4K5"/>
<organism evidence="2 3">
    <name type="scientific">Desulforamulus putei DSM 12395</name>
    <dbReference type="NCBI Taxonomy" id="1121429"/>
    <lineage>
        <taxon>Bacteria</taxon>
        <taxon>Bacillati</taxon>
        <taxon>Bacillota</taxon>
        <taxon>Clostridia</taxon>
        <taxon>Eubacteriales</taxon>
        <taxon>Peptococcaceae</taxon>
        <taxon>Desulforamulus</taxon>
    </lineage>
</organism>
<dbReference type="InterPro" id="IPR006151">
    <property type="entry name" value="Shikm_DH/Glu-tRNA_Rdtase"/>
</dbReference>
<dbReference type="EMBL" id="FQUY01000028">
    <property type="protein sequence ID" value="SHF49610.1"/>
    <property type="molecule type" value="Genomic_DNA"/>
</dbReference>
<evidence type="ECO:0000313" key="2">
    <source>
        <dbReference type="EMBL" id="SHF49610.1"/>
    </source>
</evidence>
<feature type="domain" description="Quinate/shikimate 5-dehydrogenase/glutamyl-tRNA reductase" evidence="1">
    <location>
        <begin position="142"/>
        <end position="255"/>
    </location>
</feature>
<name>A0A1M5C4K5_9FIRM</name>
<keyword evidence="3" id="KW-1185">Reference proteome</keyword>
<proteinExistence type="predicted"/>
<dbReference type="OrthoDB" id="9808814at2"/>
<protein>
    <submittedName>
        <fullName evidence="2">Predicted amino acid dehydrogenase</fullName>
    </submittedName>
</protein>
<evidence type="ECO:0000313" key="3">
    <source>
        <dbReference type="Proteomes" id="UP000184148"/>
    </source>
</evidence>
<dbReference type="Pfam" id="PF01488">
    <property type="entry name" value="Shikimate_DH"/>
    <property type="match status" value="1"/>
</dbReference>
<dbReference type="Gene3D" id="3.40.50.720">
    <property type="entry name" value="NAD(P)-binding Rossmann-like Domain"/>
    <property type="match status" value="1"/>
</dbReference>
<dbReference type="InterPro" id="IPR036291">
    <property type="entry name" value="NAD(P)-bd_dom_sf"/>
</dbReference>